<dbReference type="EMBL" id="AMZH03003962">
    <property type="protein sequence ID" value="RRT70586.1"/>
    <property type="molecule type" value="Genomic_DNA"/>
</dbReference>
<gene>
    <name evidence="1" type="ORF">B296_00023640</name>
</gene>
<accession>A0A427A303</accession>
<protein>
    <submittedName>
        <fullName evidence="1">Uncharacterized protein</fullName>
    </submittedName>
</protein>
<dbReference type="Proteomes" id="UP000287651">
    <property type="component" value="Unassembled WGS sequence"/>
</dbReference>
<name>A0A427A303_ENSVE</name>
<dbReference type="AlphaFoldDB" id="A0A427A303"/>
<proteinExistence type="predicted"/>
<evidence type="ECO:0000313" key="1">
    <source>
        <dbReference type="EMBL" id="RRT70586.1"/>
    </source>
</evidence>
<reference evidence="1 2" key="1">
    <citation type="journal article" date="2014" name="Agronomy (Basel)">
        <title>A Draft Genome Sequence for Ensete ventricosum, the Drought-Tolerant Tree Against Hunger.</title>
        <authorList>
            <person name="Harrison J."/>
            <person name="Moore K.A."/>
            <person name="Paszkiewicz K."/>
            <person name="Jones T."/>
            <person name="Grant M."/>
            <person name="Ambacheew D."/>
            <person name="Muzemil S."/>
            <person name="Studholme D.J."/>
        </authorList>
    </citation>
    <scope>NUCLEOTIDE SEQUENCE [LARGE SCALE GENOMIC DNA]</scope>
</reference>
<comment type="caution">
    <text evidence="1">The sequence shown here is derived from an EMBL/GenBank/DDBJ whole genome shotgun (WGS) entry which is preliminary data.</text>
</comment>
<organism evidence="1 2">
    <name type="scientific">Ensete ventricosum</name>
    <name type="common">Abyssinian banana</name>
    <name type="synonym">Musa ensete</name>
    <dbReference type="NCBI Taxonomy" id="4639"/>
    <lineage>
        <taxon>Eukaryota</taxon>
        <taxon>Viridiplantae</taxon>
        <taxon>Streptophyta</taxon>
        <taxon>Embryophyta</taxon>
        <taxon>Tracheophyta</taxon>
        <taxon>Spermatophyta</taxon>
        <taxon>Magnoliopsida</taxon>
        <taxon>Liliopsida</taxon>
        <taxon>Zingiberales</taxon>
        <taxon>Musaceae</taxon>
        <taxon>Ensete</taxon>
    </lineage>
</organism>
<evidence type="ECO:0000313" key="2">
    <source>
        <dbReference type="Proteomes" id="UP000287651"/>
    </source>
</evidence>
<sequence length="83" mass="8897">MPTNSASMGDTPTNVASTHRRLTYGRRAYSRSTLHAAWPLAGVVVVACGHTYIRPWPQAVAPTSGSLGRGQLPLAAWLLLQRA</sequence>